<dbReference type="PROSITE" id="PS01356">
    <property type="entry name" value="HEMATOPO_REC_S_F2"/>
    <property type="match status" value="1"/>
</dbReference>
<evidence type="ECO:0000256" key="5">
    <source>
        <dbReference type="ARBA" id="ARBA00023136"/>
    </source>
</evidence>
<keyword evidence="5 8" id="KW-0472">Membrane</keyword>
<evidence type="ECO:0000256" key="1">
    <source>
        <dbReference type="ARBA" id="ARBA00004479"/>
    </source>
</evidence>
<dbReference type="GO" id="GO:0009897">
    <property type="term" value="C:external side of plasma membrane"/>
    <property type="evidence" value="ECO:0007669"/>
    <property type="project" value="TreeGrafter"/>
</dbReference>
<dbReference type="PANTHER" id="PTHR23037:SF46">
    <property type="entry name" value="INTERLEUKIN 5 RECEPTOR SUBUNIT ALPHA"/>
    <property type="match status" value="1"/>
</dbReference>
<evidence type="ECO:0000256" key="6">
    <source>
        <dbReference type="ARBA" id="ARBA00023170"/>
    </source>
</evidence>
<name>A0AAD1SVG4_PELCU</name>
<evidence type="ECO:0000256" key="7">
    <source>
        <dbReference type="ARBA" id="ARBA00023180"/>
    </source>
</evidence>
<accession>A0AAD1SVG4</accession>
<evidence type="ECO:0000256" key="2">
    <source>
        <dbReference type="ARBA" id="ARBA00022692"/>
    </source>
</evidence>
<feature type="domain" description="Type I cytokine receptor cytokine-binding" evidence="10">
    <location>
        <begin position="124"/>
        <end position="218"/>
    </location>
</feature>
<dbReference type="EMBL" id="OW240919">
    <property type="protein sequence ID" value="CAH2312675.1"/>
    <property type="molecule type" value="Genomic_DNA"/>
</dbReference>
<dbReference type="PANTHER" id="PTHR23037">
    <property type="entry name" value="CYTOKINE RECEPTOR"/>
    <property type="match status" value="1"/>
</dbReference>
<evidence type="ECO:0000313" key="11">
    <source>
        <dbReference type="EMBL" id="CAH2312675.1"/>
    </source>
</evidence>
<evidence type="ECO:0000256" key="4">
    <source>
        <dbReference type="ARBA" id="ARBA00022989"/>
    </source>
</evidence>
<proteinExistence type="predicted"/>
<dbReference type="Gene3D" id="2.60.40.10">
    <property type="entry name" value="Immunoglobulins"/>
    <property type="match status" value="3"/>
</dbReference>
<keyword evidence="3 9" id="KW-0732">Signal</keyword>
<dbReference type="GO" id="GO:0004896">
    <property type="term" value="F:cytokine receptor activity"/>
    <property type="evidence" value="ECO:0007669"/>
    <property type="project" value="InterPro"/>
</dbReference>
<dbReference type="InterPro" id="IPR036116">
    <property type="entry name" value="FN3_sf"/>
</dbReference>
<sequence>MSGMLRNILILSCFRLFASDELRPPKEIQIISPIIGEVQLSWKPCVTNHSTYIIKYRINISSPELNQQYYTLHCESSTSLALHRGVHAEVATTWWNEESELFSSSSVSAELPPLPGDEGTAAKNLSCQIHTEKSLNISLTCNWTAGEMAPLDTEYYMYYRQYRKTEQCLDYVLERGGQRRVACHVPSSNINILIAYKEVVVLISGTSRSRKIQSIEHVYMIPDIEVLNPPWNVSFREENRNQILVWKKPYSLLSDICFQYEIQTLDLWKNTDKIETVSGTILVNGPLQETWKKHVLRVRAVLTSLCVDKVMYSAWTEPLHIDTVSSRMYILAACVCLIVAGLVFIYICLRFHICGQIFPPVPKPKNELKEIFLNDPHITGLTVNVSYVYLCVILFGVKMTFIEPQLTMRKKTTPAHCFSALIGLNV</sequence>
<evidence type="ECO:0000256" key="9">
    <source>
        <dbReference type="SAM" id="SignalP"/>
    </source>
</evidence>
<keyword evidence="12" id="KW-1185">Reference proteome</keyword>
<feature type="signal peptide" evidence="9">
    <location>
        <begin position="1"/>
        <end position="19"/>
    </location>
</feature>
<dbReference type="AlphaFoldDB" id="A0AAD1SVG4"/>
<keyword evidence="2 8" id="KW-0812">Transmembrane</keyword>
<feature type="chain" id="PRO_5042274278" evidence="9">
    <location>
        <begin position="20"/>
        <end position="426"/>
    </location>
</feature>
<keyword evidence="7" id="KW-0325">Glycoprotein</keyword>
<dbReference type="InterPro" id="IPR015321">
    <property type="entry name" value="TypeI_recpt_CBD"/>
</dbReference>
<feature type="transmembrane region" description="Helical" evidence="8">
    <location>
        <begin position="329"/>
        <end position="358"/>
    </location>
</feature>
<keyword evidence="6 11" id="KW-0675">Receptor</keyword>
<dbReference type="SUPFAM" id="SSF49265">
    <property type="entry name" value="Fibronectin type III"/>
    <property type="match status" value="2"/>
</dbReference>
<evidence type="ECO:0000259" key="10">
    <source>
        <dbReference type="Pfam" id="PF09240"/>
    </source>
</evidence>
<evidence type="ECO:0000256" key="8">
    <source>
        <dbReference type="SAM" id="Phobius"/>
    </source>
</evidence>
<dbReference type="Proteomes" id="UP001295444">
    <property type="component" value="Chromosome 08"/>
</dbReference>
<dbReference type="InterPro" id="IPR003532">
    <property type="entry name" value="Short_hematopoietin_rcpt_2_CS"/>
</dbReference>
<evidence type="ECO:0000256" key="3">
    <source>
        <dbReference type="ARBA" id="ARBA00022729"/>
    </source>
</evidence>
<evidence type="ECO:0000313" key="12">
    <source>
        <dbReference type="Proteomes" id="UP001295444"/>
    </source>
</evidence>
<dbReference type="Pfam" id="PF09240">
    <property type="entry name" value="IL6Ra-bind"/>
    <property type="match status" value="1"/>
</dbReference>
<comment type="subcellular location">
    <subcellularLocation>
        <location evidence="1">Membrane</location>
        <topology evidence="1">Single-pass type I membrane protein</topology>
    </subcellularLocation>
</comment>
<dbReference type="InterPro" id="IPR013783">
    <property type="entry name" value="Ig-like_fold"/>
</dbReference>
<protein>
    <submittedName>
        <fullName evidence="11">Interleukin-5 receptor subunit alpha</fullName>
    </submittedName>
</protein>
<feature type="transmembrane region" description="Helical" evidence="8">
    <location>
        <begin position="378"/>
        <end position="401"/>
    </location>
</feature>
<reference evidence="11" key="1">
    <citation type="submission" date="2022-03" db="EMBL/GenBank/DDBJ databases">
        <authorList>
            <person name="Alioto T."/>
            <person name="Alioto T."/>
            <person name="Gomez Garrido J."/>
        </authorList>
    </citation>
    <scope>NUCLEOTIDE SEQUENCE</scope>
</reference>
<gene>
    <name evidence="11" type="ORF">PECUL_23A040118</name>
</gene>
<keyword evidence="4 8" id="KW-1133">Transmembrane helix</keyword>
<organism evidence="11 12">
    <name type="scientific">Pelobates cultripes</name>
    <name type="common">Western spadefoot toad</name>
    <dbReference type="NCBI Taxonomy" id="61616"/>
    <lineage>
        <taxon>Eukaryota</taxon>
        <taxon>Metazoa</taxon>
        <taxon>Chordata</taxon>
        <taxon>Craniata</taxon>
        <taxon>Vertebrata</taxon>
        <taxon>Euteleostomi</taxon>
        <taxon>Amphibia</taxon>
        <taxon>Batrachia</taxon>
        <taxon>Anura</taxon>
        <taxon>Pelobatoidea</taxon>
        <taxon>Pelobatidae</taxon>
        <taxon>Pelobates</taxon>
    </lineage>
</organism>